<proteinExistence type="predicted"/>
<dbReference type="InterPro" id="IPR050300">
    <property type="entry name" value="GDXG_lipolytic_enzyme"/>
</dbReference>
<accession>A0A1D9Q477</accession>
<dbReference type="KEGG" id="ssl:SS1G_06040"/>
<protein>
    <recommendedName>
        <fullName evidence="2">BD-FAE-like domain-containing protein</fullName>
    </recommendedName>
</protein>
<evidence type="ECO:0000256" key="1">
    <source>
        <dbReference type="ARBA" id="ARBA00022801"/>
    </source>
</evidence>
<dbReference type="InterPro" id="IPR049492">
    <property type="entry name" value="BD-FAE-like_dom"/>
</dbReference>
<dbReference type="EMBL" id="CP017818">
    <property type="protein sequence ID" value="APA09760.1"/>
    <property type="molecule type" value="Genomic_DNA"/>
</dbReference>
<keyword evidence="1" id="KW-0378">Hydrolase</keyword>
<evidence type="ECO:0000259" key="2">
    <source>
        <dbReference type="Pfam" id="PF20434"/>
    </source>
</evidence>
<feature type="domain" description="BD-FAE-like" evidence="2">
    <location>
        <begin position="55"/>
        <end position="172"/>
    </location>
</feature>
<name>A0A1D9Q477_SCLS1</name>
<sequence length="322" mass="35542">MQAIKELSLTTGTVIMDVVLPTTKIMAPSLLKNKVSILSVPRSTHTYGSHPRQTLDLYPSSNTSNSSPILIYLYGGGLIRGDKTLDIPFLENLVYHNLGAFFSKRGITTIIPDYRRVDSEIGGEGAIYPSGAEDISTVLQWLSKTDLLDGKGNKRDVYLMGNSAGGLHIATYLLEPRFLEERKSWQGGSNVTLKGVVKVGAPYNFDGSRADRKDMLDRYYGSDENIQTKSPCGLLKAVGESKKSREELGIPKLLVMNSEWDPVDEILKSNDDFVKLGEEVWGEKIEVIKIQGHNHISPPMALSSGEGEEWGEQVARWIRGNA</sequence>
<dbReference type="OMA" id="LCHANIA"/>
<dbReference type="OrthoDB" id="433474at2759"/>
<dbReference type="PANTHER" id="PTHR48081:SF33">
    <property type="entry name" value="KYNURENINE FORMAMIDASE"/>
    <property type="match status" value="1"/>
</dbReference>
<dbReference type="InterPro" id="IPR029058">
    <property type="entry name" value="AB_hydrolase_fold"/>
</dbReference>
<dbReference type="AlphaFoldDB" id="A0A1D9Q477"/>
<evidence type="ECO:0000313" key="3">
    <source>
        <dbReference type="EMBL" id="APA09760.1"/>
    </source>
</evidence>
<dbReference type="VEuPathDB" id="FungiDB:sscle_05g045300"/>
<dbReference type="Gene3D" id="3.40.50.1820">
    <property type="entry name" value="alpha/beta hydrolase"/>
    <property type="match status" value="1"/>
</dbReference>
<evidence type="ECO:0000313" key="4">
    <source>
        <dbReference type="Proteomes" id="UP000177798"/>
    </source>
</evidence>
<gene>
    <name evidence="3" type="ORF">sscle_05g045300</name>
</gene>
<dbReference type="Proteomes" id="UP000177798">
    <property type="component" value="Chromosome 5"/>
</dbReference>
<dbReference type="SUPFAM" id="SSF53474">
    <property type="entry name" value="alpha/beta-Hydrolases"/>
    <property type="match status" value="1"/>
</dbReference>
<reference evidence="4" key="1">
    <citation type="journal article" date="2017" name="Genome Biol. Evol.">
        <title>The complete genome sequence of the phytopathogenic fungus Sclerotinia sclerotiorum reveals insights into the genome architecture of broad host range pathogens.</title>
        <authorList>
            <person name="Derbyshire M."/>
            <person name="Denton-Giles M."/>
            <person name="Hegedus D."/>
            <person name="Seifbarghy S."/>
            <person name="Rollins J."/>
            <person name="van Kan J."/>
            <person name="Seidl M.F."/>
            <person name="Faino L."/>
            <person name="Mbengue M."/>
            <person name="Navaud O."/>
            <person name="Raffaele S."/>
            <person name="Hammond-Kosack K."/>
            <person name="Heard S."/>
            <person name="Oliver R."/>
        </authorList>
    </citation>
    <scope>NUCLEOTIDE SEQUENCE [LARGE SCALE GENOMIC DNA]</scope>
    <source>
        <strain evidence="4">ATCC 18683 / 1980 / Ss-1</strain>
    </source>
</reference>
<dbReference type="RefSeq" id="XP_001593118.1">
    <property type="nucleotide sequence ID" value="XM_001593068.1"/>
</dbReference>
<dbReference type="Pfam" id="PF20434">
    <property type="entry name" value="BD-FAE"/>
    <property type="match status" value="1"/>
</dbReference>
<dbReference type="GO" id="GO:0016787">
    <property type="term" value="F:hydrolase activity"/>
    <property type="evidence" value="ECO:0007669"/>
    <property type="project" value="UniProtKB-KW"/>
</dbReference>
<dbReference type="PANTHER" id="PTHR48081">
    <property type="entry name" value="AB HYDROLASE SUPERFAMILY PROTEIN C4A8.06C"/>
    <property type="match status" value="1"/>
</dbReference>
<organism evidence="3 4">
    <name type="scientific">Sclerotinia sclerotiorum (strain ATCC 18683 / 1980 / Ss-1)</name>
    <name type="common">White mold</name>
    <name type="synonym">Whetzelinia sclerotiorum</name>
    <dbReference type="NCBI Taxonomy" id="665079"/>
    <lineage>
        <taxon>Eukaryota</taxon>
        <taxon>Fungi</taxon>
        <taxon>Dikarya</taxon>
        <taxon>Ascomycota</taxon>
        <taxon>Pezizomycotina</taxon>
        <taxon>Leotiomycetes</taxon>
        <taxon>Helotiales</taxon>
        <taxon>Sclerotiniaceae</taxon>
        <taxon>Sclerotinia</taxon>
    </lineage>
</organism>